<organism evidence="11 12">
    <name type="scientific">[Candida] anglica</name>
    <dbReference type="NCBI Taxonomy" id="148631"/>
    <lineage>
        <taxon>Eukaryota</taxon>
        <taxon>Fungi</taxon>
        <taxon>Dikarya</taxon>
        <taxon>Ascomycota</taxon>
        <taxon>Saccharomycotina</taxon>
        <taxon>Pichiomycetes</taxon>
        <taxon>Debaryomycetaceae</taxon>
        <taxon>Kurtzmaniella</taxon>
    </lineage>
</organism>
<dbReference type="Proteomes" id="UP001497600">
    <property type="component" value="Chromosome H"/>
</dbReference>
<reference evidence="11 12" key="1">
    <citation type="submission" date="2024-01" db="EMBL/GenBank/DDBJ databases">
        <authorList>
            <consortium name="Genoscope - CEA"/>
            <person name="William W."/>
        </authorList>
    </citation>
    <scope>NUCLEOTIDE SEQUENCE [LARGE SCALE GENOMIC DNA]</scope>
    <source>
        <strain evidence="11 12">29B2s-10</strain>
    </source>
</reference>
<dbReference type="Pfam" id="PF14853">
    <property type="entry name" value="Fis1_TPR_C"/>
    <property type="match status" value="1"/>
</dbReference>
<accession>A0ABP0EK26</accession>
<evidence type="ECO:0000256" key="7">
    <source>
        <dbReference type="ARBA" id="ARBA00023128"/>
    </source>
</evidence>
<dbReference type="SUPFAM" id="SSF48452">
    <property type="entry name" value="TPR-like"/>
    <property type="match status" value="1"/>
</dbReference>
<keyword evidence="8 9" id="KW-0472">Membrane</keyword>
<name>A0ABP0EK26_9ASCO</name>
<keyword evidence="6 10" id="KW-1133">Transmembrane helix</keyword>
<dbReference type="PANTHER" id="PTHR13247">
    <property type="entry name" value="TETRATRICOPEPTIDE REPEAT PROTEIN 11 TPR REPEAT PROTEIN 11"/>
    <property type="match status" value="1"/>
</dbReference>
<dbReference type="Pfam" id="PF14852">
    <property type="entry name" value="Fis1_TPR_N"/>
    <property type="match status" value="1"/>
</dbReference>
<evidence type="ECO:0000256" key="8">
    <source>
        <dbReference type="ARBA" id="ARBA00023136"/>
    </source>
</evidence>
<evidence type="ECO:0000256" key="5">
    <source>
        <dbReference type="ARBA" id="ARBA00022787"/>
    </source>
</evidence>
<comment type="function">
    <text evidence="9">Has a role in mitochondrial fission.</text>
</comment>
<feature type="transmembrane region" description="Helical" evidence="10">
    <location>
        <begin position="128"/>
        <end position="149"/>
    </location>
</feature>
<keyword evidence="12" id="KW-1185">Reference proteome</keyword>
<keyword evidence="4 10" id="KW-0812">Transmembrane</keyword>
<keyword evidence="7 9" id="KW-0496">Mitochondrion</keyword>
<dbReference type="InterPro" id="IPR011990">
    <property type="entry name" value="TPR-like_helical_dom_sf"/>
</dbReference>
<keyword evidence="5 9" id="KW-1000">Mitochondrion outer membrane</keyword>
<protein>
    <recommendedName>
        <fullName evidence="3 9">Mitochondrial fission 1 protein</fullName>
    </recommendedName>
</protein>
<evidence type="ECO:0000256" key="1">
    <source>
        <dbReference type="ARBA" id="ARBA00004572"/>
    </source>
</evidence>
<evidence type="ECO:0000256" key="10">
    <source>
        <dbReference type="SAM" id="Phobius"/>
    </source>
</evidence>
<dbReference type="InterPro" id="IPR016543">
    <property type="entry name" value="Fis1"/>
</dbReference>
<evidence type="ECO:0000313" key="11">
    <source>
        <dbReference type="EMBL" id="CAK7920993.1"/>
    </source>
</evidence>
<dbReference type="PANTHER" id="PTHR13247:SF0">
    <property type="entry name" value="MITOCHONDRIAL FISSION 1 PROTEIN"/>
    <property type="match status" value="1"/>
</dbReference>
<sequence>MFEKMVYPALEEAQSSLSPQQLEILRRQVESEKPDPTPQSLFNYAWGLVKSSDSILQKKGLDIFARLYRDVPSMRRECLYYLALGSYKSGEYSNARRYAETLVQNEPDNAQAKALRQSIEDKVTQEGLIGLGIAGGVLALGVGLLGALIRKKR</sequence>
<evidence type="ECO:0000313" key="12">
    <source>
        <dbReference type="Proteomes" id="UP001497600"/>
    </source>
</evidence>
<evidence type="ECO:0000256" key="4">
    <source>
        <dbReference type="ARBA" id="ARBA00022692"/>
    </source>
</evidence>
<dbReference type="EMBL" id="OZ004260">
    <property type="protein sequence ID" value="CAK7920993.1"/>
    <property type="molecule type" value="Genomic_DNA"/>
</dbReference>
<dbReference type="Gene3D" id="1.25.40.10">
    <property type="entry name" value="Tetratricopeptide repeat domain"/>
    <property type="match status" value="1"/>
</dbReference>
<comment type="similarity">
    <text evidence="2 9">Belongs to the FIS1 family.</text>
</comment>
<evidence type="ECO:0000256" key="9">
    <source>
        <dbReference type="PIRNR" id="PIRNR008835"/>
    </source>
</evidence>
<dbReference type="InterPro" id="IPR033745">
    <property type="entry name" value="Fis1_cytosol"/>
</dbReference>
<evidence type="ECO:0000256" key="3">
    <source>
        <dbReference type="ARBA" id="ARBA00014314"/>
    </source>
</evidence>
<evidence type="ECO:0000256" key="2">
    <source>
        <dbReference type="ARBA" id="ARBA00008937"/>
    </source>
</evidence>
<dbReference type="PIRSF" id="PIRSF008835">
    <property type="entry name" value="TPR_repeat_11_Fis1"/>
    <property type="match status" value="1"/>
</dbReference>
<proteinExistence type="inferred from homology"/>
<comment type="domain">
    <text evidence="9">The C-terminus is required for mitochondrial localization, while the N-terminus is necessary for mitochondrial fission.</text>
</comment>
<dbReference type="InterPro" id="IPR028058">
    <property type="entry name" value="Fis1_TPR_N"/>
</dbReference>
<dbReference type="CDD" id="cd12212">
    <property type="entry name" value="Fis1"/>
    <property type="match status" value="1"/>
</dbReference>
<dbReference type="InterPro" id="IPR028061">
    <property type="entry name" value="Fis1_TPR_C"/>
</dbReference>
<comment type="subcellular location">
    <subcellularLocation>
        <location evidence="1">Mitochondrion outer membrane</location>
        <topology evidence="1">Single-pass membrane protein</topology>
    </subcellularLocation>
</comment>
<gene>
    <name evidence="11" type="primary">FIS1</name>
    <name evidence="11" type="ORF">CAAN4_H08878</name>
</gene>
<evidence type="ECO:0000256" key="6">
    <source>
        <dbReference type="ARBA" id="ARBA00022989"/>
    </source>
</evidence>